<evidence type="ECO:0000313" key="3">
    <source>
        <dbReference type="EMBL" id="BBM84837.1"/>
    </source>
</evidence>
<dbReference type="InterPro" id="IPR000253">
    <property type="entry name" value="FHA_dom"/>
</dbReference>
<evidence type="ECO:0000313" key="4">
    <source>
        <dbReference type="Proteomes" id="UP000326354"/>
    </source>
</evidence>
<dbReference type="EMBL" id="AP019860">
    <property type="protein sequence ID" value="BBM84837.1"/>
    <property type="molecule type" value="Genomic_DNA"/>
</dbReference>
<sequence length="615" mass="69253">MLVYLEDAQKKKYLIDEDSFNIGRDGSRCQLKLPNNRIFSALQATIIVQEDVPLLEKYILVDRSSNKNTFVNGKQVDKKMLKHGDRITFSQQQNFVITFRLNTSAPTLVPSNEGYIRPQLEEGKPDNLHPTIMEDKSTAATNGIQQIGDEEIQDLRNFMQKSMLERKEEEPQNFAETNDDFSIADNDKKTTETTENTEQEPAEKVKGIKISGAGEETEVDLKTDKTKLRQAYDKMVEKKPQQTPSSLTKIELISVIDGARFPIESGVVICGSSPKAHICFSNDPGIVEQNFKIIKGEDSIVINPLDNENILVNGAVLRESRKLNSKDIIRVGRQILYFLSGNKKYRSALTKSITQTKDRVKNFYTLQNAANDIPLSKFEIKISHKFSDKENVLYCVSQNNDGVFVFMGDLISTNIGFALVVQELRGAFSALTSVTDDLTVIARGLDKILKKYQSYSCESNVPLVCKGILLKFDHEKLSWLNCGSYLPPILIDSEENKAKELSSDCRVSLLGYLFDEEIAPATTCNFDRESALLLQPDCIPTKNIPKIMIKQKDVSDLLAKMKEPSIDTATQRLLASNVTSLVIIQRKSTELKCLQCERVFPSDYVFCPYDSTKLV</sequence>
<dbReference type="PROSITE" id="PS50006">
    <property type="entry name" value="FHA_DOMAIN"/>
    <property type="match status" value="1"/>
</dbReference>
<dbReference type="KEGG" id="uam:UABAM_03198"/>
<feature type="region of interest" description="Disordered" evidence="1">
    <location>
        <begin position="165"/>
        <end position="203"/>
    </location>
</feature>
<evidence type="ECO:0000259" key="2">
    <source>
        <dbReference type="PROSITE" id="PS50006"/>
    </source>
</evidence>
<dbReference type="Proteomes" id="UP000326354">
    <property type="component" value="Chromosome"/>
</dbReference>
<proteinExistence type="predicted"/>
<name>A0A5S9INM0_UABAM</name>
<dbReference type="RefSeq" id="WP_151968966.1">
    <property type="nucleotide sequence ID" value="NZ_AP019860.1"/>
</dbReference>
<dbReference type="AlphaFoldDB" id="A0A5S9INM0"/>
<protein>
    <recommendedName>
        <fullName evidence="2">FHA domain-containing protein</fullName>
    </recommendedName>
</protein>
<dbReference type="Gene3D" id="3.60.40.10">
    <property type="entry name" value="PPM-type phosphatase domain"/>
    <property type="match status" value="1"/>
</dbReference>
<dbReference type="InterPro" id="IPR036457">
    <property type="entry name" value="PPM-type-like_dom_sf"/>
</dbReference>
<dbReference type="Gene3D" id="2.60.200.20">
    <property type="match status" value="2"/>
</dbReference>
<evidence type="ECO:0000256" key="1">
    <source>
        <dbReference type="SAM" id="MobiDB-lite"/>
    </source>
</evidence>
<reference evidence="3 4" key="1">
    <citation type="submission" date="2019-08" db="EMBL/GenBank/DDBJ databases">
        <title>Complete genome sequence of Candidatus Uab amorphum.</title>
        <authorList>
            <person name="Shiratori T."/>
            <person name="Suzuki S."/>
            <person name="Kakizawa Y."/>
            <person name="Ishida K."/>
        </authorList>
    </citation>
    <scope>NUCLEOTIDE SEQUENCE [LARGE SCALE GENOMIC DNA]</scope>
    <source>
        <strain evidence="3 4">SRT547</strain>
    </source>
</reference>
<keyword evidence="4" id="KW-1185">Reference proteome</keyword>
<accession>A0A5S9INM0</accession>
<dbReference type="Pfam" id="PF00498">
    <property type="entry name" value="FHA"/>
    <property type="match status" value="1"/>
</dbReference>
<dbReference type="SUPFAM" id="SSF49879">
    <property type="entry name" value="SMAD/FHA domain"/>
    <property type="match status" value="2"/>
</dbReference>
<feature type="domain" description="FHA" evidence="2">
    <location>
        <begin position="20"/>
        <end position="76"/>
    </location>
</feature>
<dbReference type="CDD" id="cd00060">
    <property type="entry name" value="FHA"/>
    <property type="match status" value="2"/>
</dbReference>
<dbReference type="InterPro" id="IPR008984">
    <property type="entry name" value="SMAD_FHA_dom_sf"/>
</dbReference>
<gene>
    <name evidence="3" type="ORF">UABAM_03198</name>
</gene>
<organism evidence="3 4">
    <name type="scientific">Uabimicrobium amorphum</name>
    <dbReference type="NCBI Taxonomy" id="2596890"/>
    <lineage>
        <taxon>Bacteria</taxon>
        <taxon>Pseudomonadati</taxon>
        <taxon>Planctomycetota</taxon>
        <taxon>Candidatus Uabimicrobiia</taxon>
        <taxon>Candidatus Uabimicrobiales</taxon>
        <taxon>Candidatus Uabimicrobiaceae</taxon>
        <taxon>Candidatus Uabimicrobium</taxon>
    </lineage>
</organism>